<proteinExistence type="predicted"/>
<feature type="binding site" evidence="2">
    <location>
        <position position="183"/>
    </location>
    <ligand>
        <name>substrate</name>
    </ligand>
</feature>
<dbReference type="Gene3D" id="3.40.190.170">
    <property type="entry name" value="Bacterial extracellular solute-binding protein, family 7"/>
    <property type="match status" value="1"/>
</dbReference>
<dbReference type="Gene3D" id="3.40.190.10">
    <property type="entry name" value="Periplasmic binding protein-like II"/>
    <property type="match status" value="1"/>
</dbReference>
<keyword evidence="1" id="KW-0732">Signal</keyword>
<feature type="binding site" evidence="3">
    <location>
        <position position="221"/>
    </location>
    <ligand>
        <name>Na(+)</name>
        <dbReference type="ChEBI" id="CHEBI:29101"/>
    </ligand>
</feature>
<name>A0A1W1WTF8_9BACT</name>
<dbReference type="EMBL" id="FWWZ01000001">
    <property type="protein sequence ID" value="SMC09567.1"/>
    <property type="molecule type" value="Genomic_DNA"/>
</dbReference>
<dbReference type="InterPro" id="IPR026289">
    <property type="entry name" value="SBP_TakP-like"/>
</dbReference>
<dbReference type="InterPro" id="IPR038404">
    <property type="entry name" value="TRAP_DctP_sf"/>
</dbReference>
<dbReference type="PANTHER" id="PTHR33376">
    <property type="match status" value="1"/>
</dbReference>
<dbReference type="GO" id="GO:0055085">
    <property type="term" value="P:transmembrane transport"/>
    <property type="evidence" value="ECO:0007669"/>
    <property type="project" value="InterPro"/>
</dbReference>
<organism evidence="4 5">
    <name type="scientific">Nitratiruptor tergarcus DSM 16512</name>
    <dbReference type="NCBI Taxonomy" id="1069081"/>
    <lineage>
        <taxon>Bacteria</taxon>
        <taxon>Pseudomonadati</taxon>
        <taxon>Campylobacterota</taxon>
        <taxon>Epsilonproteobacteria</taxon>
        <taxon>Nautiliales</taxon>
        <taxon>Nitratiruptoraceae</taxon>
        <taxon>Nitratiruptor</taxon>
    </lineage>
</organism>
<keyword evidence="5" id="KW-1185">Reference proteome</keyword>
<keyword evidence="3" id="KW-0479">Metal-binding</keyword>
<protein>
    <submittedName>
        <fullName evidence="4">TRAP-type mannitol/chloroaromatic compound transport system, substrate-binding protein</fullName>
    </submittedName>
</protein>
<dbReference type="AlphaFoldDB" id="A0A1W1WTF8"/>
<evidence type="ECO:0000256" key="1">
    <source>
        <dbReference type="ARBA" id="ARBA00022729"/>
    </source>
</evidence>
<reference evidence="5" key="1">
    <citation type="submission" date="2017-04" db="EMBL/GenBank/DDBJ databases">
        <authorList>
            <person name="Varghese N."/>
            <person name="Submissions S."/>
        </authorList>
    </citation>
    <scope>NUCLEOTIDE SEQUENCE [LARGE SCALE GENOMIC DNA]</scope>
    <source>
        <strain evidence="5">DSM 16512</strain>
    </source>
</reference>
<dbReference type="GO" id="GO:0046872">
    <property type="term" value="F:metal ion binding"/>
    <property type="evidence" value="ECO:0007669"/>
    <property type="project" value="UniProtKB-KW"/>
</dbReference>
<dbReference type="InterPro" id="IPR018389">
    <property type="entry name" value="DctP_fam"/>
</dbReference>
<dbReference type="PIRSF" id="PIRSF039026">
    <property type="entry name" value="SiaP"/>
    <property type="match status" value="1"/>
</dbReference>
<evidence type="ECO:0000256" key="2">
    <source>
        <dbReference type="PIRSR" id="PIRSR039026-1"/>
    </source>
</evidence>
<feature type="binding site" evidence="3">
    <location>
        <position position="220"/>
    </location>
    <ligand>
        <name>substrate</name>
    </ligand>
</feature>
<accession>A0A1W1WTF8</accession>
<gene>
    <name evidence="4" type="ORF">SAMN05660197_1384</name>
</gene>
<dbReference type="GO" id="GO:0031317">
    <property type="term" value="C:tripartite ATP-independent periplasmic transporter complex"/>
    <property type="evidence" value="ECO:0007669"/>
    <property type="project" value="InterPro"/>
</dbReference>
<dbReference type="OrthoDB" id="9769667at2"/>
<feature type="binding site" evidence="3">
    <location>
        <position position="245"/>
    </location>
    <ligand>
        <name>substrate</name>
    </ligand>
</feature>
<sequence length="363" mass="40541">MKRRGFLGVTAAAATALLLGGCKREESKKVYISKKRKITIKLATSWPANFPIMGEGVNEFAKQVHNASGGEVVVKVFAKNLLVPALGVFDACSAGQIEAFHSGPYYWKGKNPAFSLFGGFPFGFTSNEMNAWMLYGGGLEIWRKLYSKYNLYPLLGGNTDVQMGGWFRKEIKSLGDLKGLKMRIPGLGGEVMAKLGVNPILLPAGEIYTALDRGTIDATEWVGPALDIKMGFYKVAKFYYSGFHEPGSVLELTFNKKFWQTLPHDIQSLLKSCANELNAKMVYNFQAKNAQALQELKKLGVTLKNWPDEIVEAAKKALFQVIEEQSSKSQDFKEVWSKIEPFWQQNRSWTSLGLKNYLEMRDG</sequence>
<dbReference type="PANTHER" id="PTHR33376:SF5">
    <property type="entry name" value="EXTRACYTOPLASMIC SOLUTE RECEPTOR PROTEIN"/>
    <property type="match status" value="1"/>
</dbReference>
<feature type="binding site" evidence="2">
    <location>
        <position position="162"/>
    </location>
    <ligand>
        <name>substrate</name>
    </ligand>
</feature>
<evidence type="ECO:0000313" key="4">
    <source>
        <dbReference type="EMBL" id="SMC09567.1"/>
    </source>
</evidence>
<dbReference type="RefSeq" id="WP_084275787.1">
    <property type="nucleotide sequence ID" value="NZ_AP026671.1"/>
</dbReference>
<evidence type="ECO:0000313" key="5">
    <source>
        <dbReference type="Proteomes" id="UP000192602"/>
    </source>
</evidence>
<dbReference type="Pfam" id="PF03480">
    <property type="entry name" value="DctP"/>
    <property type="match status" value="1"/>
</dbReference>
<dbReference type="NCBIfam" id="NF037995">
    <property type="entry name" value="TRAP_S1"/>
    <property type="match status" value="1"/>
</dbReference>
<evidence type="ECO:0000256" key="3">
    <source>
        <dbReference type="PIRSR" id="PIRSR039026-2"/>
    </source>
</evidence>
<dbReference type="Proteomes" id="UP000192602">
    <property type="component" value="Unassembled WGS sequence"/>
</dbReference>
<dbReference type="PROSITE" id="PS51257">
    <property type="entry name" value="PROKAR_LIPOPROTEIN"/>
    <property type="match status" value="1"/>
</dbReference>
<dbReference type="STRING" id="1069081.SAMN05660197_1384"/>